<dbReference type="PROSITE" id="PS50949">
    <property type="entry name" value="HTH_GNTR"/>
    <property type="match status" value="1"/>
</dbReference>
<dbReference type="InterPro" id="IPR036388">
    <property type="entry name" value="WH-like_DNA-bd_sf"/>
</dbReference>
<sequence length="238" mass="26137">MTKTPSSATAGPAADDAASARTLTERVAEQIRQKITHGEFAPGQRLSEQTLSDSLAISRNTLREVFRLLTKDGLLRHEPNRGVFVAIPSIAAIIDIYRVRRLIECQALAQAYPRHPAKKRMREAVEAAVRARDAGDWLGVGTANMAFHMGIVELADSERLNQLFGQVLAELRLAFGMLRDPEFLHAPYVDMNQRILELTEAGDFAKASTALSDYLVHSERIVLAVYARRMADGGLGAG</sequence>
<dbReference type="SMART" id="SM00345">
    <property type="entry name" value="HTH_GNTR"/>
    <property type="match status" value="1"/>
</dbReference>
<evidence type="ECO:0000256" key="2">
    <source>
        <dbReference type="ARBA" id="ARBA00023125"/>
    </source>
</evidence>
<organism evidence="5 6">
    <name type="scientific">Pseudacidovorax intermedius</name>
    <dbReference type="NCBI Taxonomy" id="433924"/>
    <lineage>
        <taxon>Bacteria</taxon>
        <taxon>Pseudomonadati</taxon>
        <taxon>Pseudomonadota</taxon>
        <taxon>Betaproteobacteria</taxon>
        <taxon>Burkholderiales</taxon>
        <taxon>Comamonadaceae</taxon>
        <taxon>Pseudacidovorax</taxon>
    </lineage>
</organism>
<dbReference type="Gene3D" id="1.20.120.530">
    <property type="entry name" value="GntR ligand-binding domain-like"/>
    <property type="match status" value="1"/>
</dbReference>
<dbReference type="PANTHER" id="PTHR43537:SF45">
    <property type="entry name" value="GNTR FAMILY REGULATORY PROTEIN"/>
    <property type="match status" value="1"/>
</dbReference>
<dbReference type="GO" id="GO:0003700">
    <property type="term" value="F:DNA-binding transcription factor activity"/>
    <property type="evidence" value="ECO:0007669"/>
    <property type="project" value="InterPro"/>
</dbReference>
<comment type="caution">
    <text evidence="5">The sequence shown here is derived from an EMBL/GenBank/DDBJ whole genome shotgun (WGS) entry which is preliminary data.</text>
</comment>
<dbReference type="SUPFAM" id="SSF46785">
    <property type="entry name" value="Winged helix' DNA-binding domain"/>
    <property type="match status" value="1"/>
</dbReference>
<feature type="domain" description="HTH gntR-type" evidence="4">
    <location>
        <begin position="21"/>
        <end position="88"/>
    </location>
</feature>
<evidence type="ECO:0000259" key="4">
    <source>
        <dbReference type="PROSITE" id="PS50949"/>
    </source>
</evidence>
<dbReference type="CDD" id="cd07377">
    <property type="entry name" value="WHTH_GntR"/>
    <property type="match status" value="1"/>
</dbReference>
<gene>
    <name evidence="5" type="ORF">DFR41_108132</name>
</gene>
<dbReference type="Pfam" id="PF07729">
    <property type="entry name" value="FCD"/>
    <property type="match status" value="1"/>
</dbReference>
<keyword evidence="3" id="KW-0804">Transcription</keyword>
<dbReference type="SUPFAM" id="SSF48008">
    <property type="entry name" value="GntR ligand-binding domain-like"/>
    <property type="match status" value="1"/>
</dbReference>
<dbReference type="OrthoDB" id="8638122at2"/>
<keyword evidence="2 5" id="KW-0238">DNA-binding</keyword>
<dbReference type="Gene3D" id="1.10.10.10">
    <property type="entry name" value="Winged helix-like DNA-binding domain superfamily/Winged helix DNA-binding domain"/>
    <property type="match status" value="1"/>
</dbReference>
<dbReference type="EMBL" id="QQAV01000008">
    <property type="protein sequence ID" value="RDI22008.1"/>
    <property type="molecule type" value="Genomic_DNA"/>
</dbReference>
<dbReference type="AlphaFoldDB" id="A0A370FAK1"/>
<proteinExistence type="predicted"/>
<accession>A0A370FAK1</accession>
<dbReference type="SMART" id="SM00895">
    <property type="entry name" value="FCD"/>
    <property type="match status" value="1"/>
</dbReference>
<dbReference type="Pfam" id="PF00392">
    <property type="entry name" value="GntR"/>
    <property type="match status" value="1"/>
</dbReference>
<dbReference type="STRING" id="433924.NS331_20820"/>
<dbReference type="InterPro" id="IPR036390">
    <property type="entry name" value="WH_DNA-bd_sf"/>
</dbReference>
<dbReference type="InterPro" id="IPR011711">
    <property type="entry name" value="GntR_C"/>
</dbReference>
<protein>
    <submittedName>
        <fullName evidence="5">DNA-binding GntR family transcriptional regulator</fullName>
    </submittedName>
</protein>
<reference evidence="5 6" key="1">
    <citation type="submission" date="2018-07" db="EMBL/GenBank/DDBJ databases">
        <title>Genomic Encyclopedia of Type Strains, Phase IV (KMG-IV): sequencing the most valuable type-strain genomes for metagenomic binning, comparative biology and taxonomic classification.</title>
        <authorList>
            <person name="Goeker M."/>
        </authorList>
    </citation>
    <scope>NUCLEOTIDE SEQUENCE [LARGE SCALE GENOMIC DNA]</scope>
    <source>
        <strain evidence="5 6">DSM 21352</strain>
    </source>
</reference>
<evidence type="ECO:0000256" key="1">
    <source>
        <dbReference type="ARBA" id="ARBA00023015"/>
    </source>
</evidence>
<keyword evidence="6" id="KW-1185">Reference proteome</keyword>
<dbReference type="InterPro" id="IPR000524">
    <property type="entry name" value="Tscrpt_reg_HTH_GntR"/>
</dbReference>
<dbReference type="GO" id="GO:0003677">
    <property type="term" value="F:DNA binding"/>
    <property type="evidence" value="ECO:0007669"/>
    <property type="project" value="UniProtKB-KW"/>
</dbReference>
<dbReference type="PANTHER" id="PTHR43537">
    <property type="entry name" value="TRANSCRIPTIONAL REGULATOR, GNTR FAMILY"/>
    <property type="match status" value="1"/>
</dbReference>
<evidence type="ECO:0000256" key="3">
    <source>
        <dbReference type="ARBA" id="ARBA00023163"/>
    </source>
</evidence>
<dbReference type="Proteomes" id="UP000255265">
    <property type="component" value="Unassembled WGS sequence"/>
</dbReference>
<keyword evidence="1" id="KW-0805">Transcription regulation</keyword>
<dbReference type="RefSeq" id="WP_017759420.1">
    <property type="nucleotide sequence ID" value="NZ_QQAV01000008.1"/>
</dbReference>
<evidence type="ECO:0000313" key="6">
    <source>
        <dbReference type="Proteomes" id="UP000255265"/>
    </source>
</evidence>
<name>A0A370FAK1_9BURK</name>
<dbReference type="InterPro" id="IPR008920">
    <property type="entry name" value="TF_FadR/GntR_C"/>
</dbReference>
<evidence type="ECO:0000313" key="5">
    <source>
        <dbReference type="EMBL" id="RDI22008.1"/>
    </source>
</evidence>